<evidence type="ECO:0000256" key="2">
    <source>
        <dbReference type="ARBA" id="ARBA00022475"/>
    </source>
</evidence>
<dbReference type="PANTHER" id="PTHR34187">
    <property type="entry name" value="FGR18P"/>
    <property type="match status" value="1"/>
</dbReference>
<dbReference type="RefSeq" id="WP_103938644.1">
    <property type="nucleotide sequence ID" value="NZ_FNVO01000006.1"/>
</dbReference>
<dbReference type="InterPro" id="IPR003807">
    <property type="entry name" value="DUF202"/>
</dbReference>
<keyword evidence="5 6" id="KW-0472">Membrane</keyword>
<dbReference type="AlphaFoldDB" id="A0A1H6B0L1"/>
<dbReference type="PANTHER" id="PTHR34187:SF2">
    <property type="entry name" value="DUF202 DOMAIN-CONTAINING PROTEIN"/>
    <property type="match status" value="1"/>
</dbReference>
<dbReference type="OrthoDB" id="582337at2"/>
<feature type="transmembrane region" description="Helical" evidence="6">
    <location>
        <begin position="97"/>
        <end position="117"/>
    </location>
</feature>
<feature type="transmembrane region" description="Helical" evidence="6">
    <location>
        <begin position="28"/>
        <end position="48"/>
    </location>
</feature>
<feature type="domain" description="DUF202" evidence="7">
    <location>
        <begin position="19"/>
        <end position="85"/>
    </location>
</feature>
<keyword evidence="9" id="KW-1185">Reference proteome</keyword>
<dbReference type="Pfam" id="PF02656">
    <property type="entry name" value="DUF202"/>
    <property type="match status" value="1"/>
</dbReference>
<dbReference type="EMBL" id="FNVO01000006">
    <property type="protein sequence ID" value="SEG53807.1"/>
    <property type="molecule type" value="Genomic_DNA"/>
</dbReference>
<evidence type="ECO:0000313" key="9">
    <source>
        <dbReference type="Proteomes" id="UP000236723"/>
    </source>
</evidence>
<protein>
    <submittedName>
        <fullName evidence="8">Putative membrane protein</fullName>
    </submittedName>
</protein>
<dbReference type="GO" id="GO:0005886">
    <property type="term" value="C:plasma membrane"/>
    <property type="evidence" value="ECO:0007669"/>
    <property type="project" value="UniProtKB-SubCell"/>
</dbReference>
<evidence type="ECO:0000256" key="6">
    <source>
        <dbReference type="SAM" id="Phobius"/>
    </source>
</evidence>
<evidence type="ECO:0000256" key="3">
    <source>
        <dbReference type="ARBA" id="ARBA00022692"/>
    </source>
</evidence>
<feature type="transmembrane region" description="Helical" evidence="6">
    <location>
        <begin position="60"/>
        <end position="77"/>
    </location>
</feature>
<name>A0A1H6B0L1_9ACTN</name>
<dbReference type="Proteomes" id="UP000236723">
    <property type="component" value="Unassembled WGS sequence"/>
</dbReference>
<evidence type="ECO:0000259" key="7">
    <source>
        <dbReference type="Pfam" id="PF02656"/>
    </source>
</evidence>
<organism evidence="8 9">
    <name type="scientific">Thermomonospora echinospora</name>
    <dbReference type="NCBI Taxonomy" id="1992"/>
    <lineage>
        <taxon>Bacteria</taxon>
        <taxon>Bacillati</taxon>
        <taxon>Actinomycetota</taxon>
        <taxon>Actinomycetes</taxon>
        <taxon>Streptosporangiales</taxon>
        <taxon>Thermomonosporaceae</taxon>
        <taxon>Thermomonospora</taxon>
    </lineage>
</organism>
<reference evidence="9" key="1">
    <citation type="submission" date="2016-10" db="EMBL/GenBank/DDBJ databases">
        <authorList>
            <person name="Varghese N."/>
            <person name="Submissions S."/>
        </authorList>
    </citation>
    <scope>NUCLEOTIDE SEQUENCE [LARGE SCALE GENOMIC DNA]</scope>
    <source>
        <strain evidence="9">DSM 43163</strain>
    </source>
</reference>
<evidence type="ECO:0000256" key="5">
    <source>
        <dbReference type="ARBA" id="ARBA00023136"/>
    </source>
</evidence>
<keyword evidence="4 6" id="KW-1133">Transmembrane helix</keyword>
<proteinExistence type="predicted"/>
<accession>A0A1H6B0L1</accession>
<evidence type="ECO:0000313" key="8">
    <source>
        <dbReference type="EMBL" id="SEG53807.1"/>
    </source>
</evidence>
<keyword evidence="2" id="KW-1003">Cell membrane</keyword>
<evidence type="ECO:0000256" key="1">
    <source>
        <dbReference type="ARBA" id="ARBA00004651"/>
    </source>
</evidence>
<comment type="subcellular location">
    <subcellularLocation>
        <location evidence="1">Cell membrane</location>
        <topology evidence="1">Multi-pass membrane protein</topology>
    </subcellularLocation>
</comment>
<dbReference type="InterPro" id="IPR052053">
    <property type="entry name" value="IM_YidH-like"/>
</dbReference>
<evidence type="ECO:0000256" key="4">
    <source>
        <dbReference type="ARBA" id="ARBA00022989"/>
    </source>
</evidence>
<sequence>MGTPHRTDPQGRDEEPDYRFSLANERTFLAYVRTALALDAGGLAVVQLLPDVATAAWRRAAAVALAVLGLAVMIAGYRRWSLNQRAMRRGEPLPDSWLMPVLALAVAVASGTVVLLVTR</sequence>
<gene>
    <name evidence="8" type="ORF">SAMN04489712_106118</name>
</gene>
<keyword evidence="3 6" id="KW-0812">Transmembrane</keyword>